<evidence type="ECO:0000256" key="2">
    <source>
        <dbReference type="ARBA" id="ARBA00023125"/>
    </source>
</evidence>
<dbReference type="Gene3D" id="1.10.357.10">
    <property type="entry name" value="Tetracycline Repressor, domain 2"/>
    <property type="match status" value="1"/>
</dbReference>
<dbReference type="PANTHER" id="PTHR30055:SF234">
    <property type="entry name" value="HTH-TYPE TRANSCRIPTIONAL REGULATOR BETI"/>
    <property type="match status" value="1"/>
</dbReference>
<dbReference type="Pfam" id="PF17918">
    <property type="entry name" value="TetR_C_15"/>
    <property type="match status" value="1"/>
</dbReference>
<protein>
    <submittedName>
        <fullName evidence="6">TetR/AcrR family transcriptional regulator</fullName>
    </submittedName>
</protein>
<feature type="DNA-binding region" description="H-T-H motif" evidence="4">
    <location>
        <begin position="40"/>
        <end position="59"/>
    </location>
</feature>
<reference evidence="6" key="1">
    <citation type="submission" date="2021-06" db="EMBL/GenBank/DDBJ databases">
        <authorList>
            <person name="Lee C.-S."/>
            <person name="Jin L."/>
        </authorList>
    </citation>
    <scope>NUCLEOTIDE SEQUENCE</scope>
    <source>
        <strain evidence="6">Con5</strain>
        <plasmid evidence="6">p2</plasmid>
    </source>
</reference>
<keyword evidence="3" id="KW-0804">Transcription</keyword>
<evidence type="ECO:0000313" key="6">
    <source>
        <dbReference type="EMBL" id="QWK92558.1"/>
    </source>
</evidence>
<keyword evidence="1" id="KW-0805">Transcription regulation</keyword>
<organism evidence="6 7">
    <name type="scientific">Gemmobacter fulvus</name>
    <dbReference type="NCBI Taxonomy" id="2840474"/>
    <lineage>
        <taxon>Bacteria</taxon>
        <taxon>Pseudomonadati</taxon>
        <taxon>Pseudomonadota</taxon>
        <taxon>Alphaproteobacteria</taxon>
        <taxon>Rhodobacterales</taxon>
        <taxon>Paracoccaceae</taxon>
        <taxon>Gemmobacter</taxon>
    </lineage>
</organism>
<evidence type="ECO:0000256" key="1">
    <source>
        <dbReference type="ARBA" id="ARBA00023015"/>
    </source>
</evidence>
<evidence type="ECO:0000256" key="3">
    <source>
        <dbReference type="ARBA" id="ARBA00023163"/>
    </source>
</evidence>
<dbReference type="SUPFAM" id="SSF46689">
    <property type="entry name" value="Homeodomain-like"/>
    <property type="match status" value="1"/>
</dbReference>
<dbReference type="InterPro" id="IPR001647">
    <property type="entry name" value="HTH_TetR"/>
</dbReference>
<dbReference type="EMBL" id="CP076363">
    <property type="protein sequence ID" value="QWK92558.1"/>
    <property type="molecule type" value="Genomic_DNA"/>
</dbReference>
<sequence length="207" mass="23032">MKPEDVLLVRPQQERALVKFRKMVEAGTETLVELGIAGLTTDAIVARAGVNISTFYKYFPNREAFICYLGIKFIEQQTESIRKVIASMPPDAPLERVIPAMIESSVEDWSTNRGARALQGIFVLNPVLYAEYSQSSQDVAEALRPFMAVWNIKGSFADWQRMHSVFGDCAIVLFDRAVKAEPAEQARLIAELKALAVAYFKTAVAPS</sequence>
<evidence type="ECO:0000313" key="7">
    <source>
        <dbReference type="Proteomes" id="UP000679352"/>
    </source>
</evidence>
<dbReference type="RefSeq" id="WP_215505543.1">
    <property type="nucleotide sequence ID" value="NZ_CP076363.1"/>
</dbReference>
<dbReference type="PANTHER" id="PTHR30055">
    <property type="entry name" value="HTH-TYPE TRANSCRIPTIONAL REGULATOR RUTR"/>
    <property type="match status" value="1"/>
</dbReference>
<keyword evidence="2 4" id="KW-0238">DNA-binding</keyword>
<dbReference type="InterPro" id="IPR041669">
    <property type="entry name" value="TetR_C_15"/>
</dbReference>
<dbReference type="GO" id="GO:0003700">
    <property type="term" value="F:DNA-binding transcription factor activity"/>
    <property type="evidence" value="ECO:0007669"/>
    <property type="project" value="TreeGrafter"/>
</dbReference>
<geneLocation type="plasmid" evidence="6 7">
    <name>p2</name>
</geneLocation>
<proteinExistence type="predicted"/>
<dbReference type="KEGG" id="gfu:KM031_19475"/>
<keyword evidence="6" id="KW-0614">Plasmid</keyword>
<evidence type="ECO:0000256" key="4">
    <source>
        <dbReference type="PROSITE-ProRule" id="PRU00335"/>
    </source>
</evidence>
<dbReference type="InterPro" id="IPR050109">
    <property type="entry name" value="HTH-type_TetR-like_transc_reg"/>
</dbReference>
<dbReference type="Pfam" id="PF00440">
    <property type="entry name" value="TetR_N"/>
    <property type="match status" value="1"/>
</dbReference>
<dbReference type="InterPro" id="IPR009057">
    <property type="entry name" value="Homeodomain-like_sf"/>
</dbReference>
<dbReference type="Proteomes" id="UP000679352">
    <property type="component" value="Plasmid p2"/>
</dbReference>
<feature type="domain" description="HTH tetR-type" evidence="5">
    <location>
        <begin position="17"/>
        <end position="77"/>
    </location>
</feature>
<evidence type="ECO:0000259" key="5">
    <source>
        <dbReference type="PROSITE" id="PS50977"/>
    </source>
</evidence>
<accession>A0A975S400</accession>
<dbReference type="GO" id="GO:0000976">
    <property type="term" value="F:transcription cis-regulatory region binding"/>
    <property type="evidence" value="ECO:0007669"/>
    <property type="project" value="TreeGrafter"/>
</dbReference>
<gene>
    <name evidence="6" type="ORF">KM031_19475</name>
</gene>
<dbReference type="AlphaFoldDB" id="A0A975S400"/>
<keyword evidence="7" id="KW-1185">Reference proteome</keyword>
<dbReference type="PROSITE" id="PS50977">
    <property type="entry name" value="HTH_TETR_2"/>
    <property type="match status" value="1"/>
</dbReference>
<name>A0A975S400_9RHOB</name>